<keyword evidence="3" id="KW-1185">Reference proteome</keyword>
<gene>
    <name evidence="2" type="ORF">B0T17DRAFT_512525</name>
</gene>
<evidence type="ECO:0000313" key="2">
    <source>
        <dbReference type="EMBL" id="KAK0609690.1"/>
    </source>
</evidence>
<dbReference type="Pfam" id="PF17648">
    <property type="entry name" value="Luciferase"/>
    <property type="match status" value="1"/>
</dbReference>
<evidence type="ECO:0000313" key="3">
    <source>
        <dbReference type="Proteomes" id="UP001174934"/>
    </source>
</evidence>
<dbReference type="PANTHER" id="PTHR38695">
    <property type="entry name" value="AMINO ACID PERMEASE_ SLC12A DOMAIN-CONTAINING PROTEIN"/>
    <property type="match status" value="1"/>
</dbReference>
<evidence type="ECO:0000259" key="1">
    <source>
        <dbReference type="Pfam" id="PF17648"/>
    </source>
</evidence>
<proteinExistence type="predicted"/>
<sequence>MAPPPYQPLPLRLPKRKGPLPVVRGDKFTREKGLPSQMAYSFRMQLEAMLEKSWIANSQDLVIKQSLIFKGQRALFCDGRRSRFNHEIATVNIYDSSVIVMLEPTHFDAVAAARWGLLHPLNSNDHPAEAAAAPPGRLPSPVMVLTYAPRHEHDVEVMCTIIFAAVGFALRLKTEHIRPQAAAAGAMEILDRDWNVEM</sequence>
<dbReference type="EMBL" id="JAULSR010000012">
    <property type="protein sequence ID" value="KAK0609690.1"/>
    <property type="molecule type" value="Genomic_DNA"/>
</dbReference>
<comment type="caution">
    <text evidence="2">The sequence shown here is derived from an EMBL/GenBank/DDBJ whole genome shotgun (WGS) entry which is preliminary data.</text>
</comment>
<reference evidence="2" key="1">
    <citation type="submission" date="2023-06" db="EMBL/GenBank/DDBJ databases">
        <title>Genome-scale phylogeny and comparative genomics of the fungal order Sordariales.</title>
        <authorList>
            <consortium name="Lawrence Berkeley National Laboratory"/>
            <person name="Hensen N."/>
            <person name="Bonometti L."/>
            <person name="Westerberg I."/>
            <person name="Brannstrom I.O."/>
            <person name="Guillou S."/>
            <person name="Cros-Aarteil S."/>
            <person name="Calhoun S."/>
            <person name="Haridas S."/>
            <person name="Kuo A."/>
            <person name="Mondo S."/>
            <person name="Pangilinan J."/>
            <person name="Riley R."/>
            <person name="LaButti K."/>
            <person name="Andreopoulos B."/>
            <person name="Lipzen A."/>
            <person name="Chen C."/>
            <person name="Yanf M."/>
            <person name="Daum C."/>
            <person name="Ng V."/>
            <person name="Clum A."/>
            <person name="Steindorff A."/>
            <person name="Ohm R."/>
            <person name="Martin F."/>
            <person name="Silar P."/>
            <person name="Natvig D."/>
            <person name="Lalanne C."/>
            <person name="Gautier V."/>
            <person name="Ament-velasquez S.L."/>
            <person name="Kruys A."/>
            <person name="Hutchinson M.I."/>
            <person name="Powell A.J."/>
            <person name="Barry K."/>
            <person name="Miller A.N."/>
            <person name="Grigoriev I.V."/>
            <person name="Debuchy R."/>
            <person name="Gladieux P."/>
            <person name="Thoren M.H."/>
            <person name="Johannesson H."/>
        </authorList>
    </citation>
    <scope>NUCLEOTIDE SEQUENCE</scope>
    <source>
        <strain evidence="2">SMH3391-2</strain>
    </source>
</reference>
<protein>
    <recommendedName>
        <fullName evidence="1">Luciferase domain-containing protein</fullName>
    </recommendedName>
</protein>
<name>A0AA39U2M2_9PEZI</name>
<dbReference type="InterPro" id="IPR048273">
    <property type="entry name" value="Luciferase"/>
</dbReference>
<dbReference type="PANTHER" id="PTHR38695:SF1">
    <property type="entry name" value="AMINO ACID PERMEASE_ SLC12A DOMAIN-CONTAINING PROTEIN"/>
    <property type="match status" value="1"/>
</dbReference>
<dbReference type="AlphaFoldDB" id="A0AA39U2M2"/>
<organism evidence="2 3">
    <name type="scientific">Bombardia bombarda</name>
    <dbReference type="NCBI Taxonomy" id="252184"/>
    <lineage>
        <taxon>Eukaryota</taxon>
        <taxon>Fungi</taxon>
        <taxon>Dikarya</taxon>
        <taxon>Ascomycota</taxon>
        <taxon>Pezizomycotina</taxon>
        <taxon>Sordariomycetes</taxon>
        <taxon>Sordariomycetidae</taxon>
        <taxon>Sordariales</taxon>
        <taxon>Lasiosphaeriaceae</taxon>
        <taxon>Bombardia</taxon>
    </lineage>
</organism>
<feature type="domain" description="Luciferase" evidence="1">
    <location>
        <begin position="86"/>
        <end position="164"/>
    </location>
</feature>
<dbReference type="InterPro" id="IPR040841">
    <property type="entry name" value="Luciferase_dom"/>
</dbReference>
<dbReference type="Proteomes" id="UP001174934">
    <property type="component" value="Unassembled WGS sequence"/>
</dbReference>
<accession>A0AA39U2M2</accession>